<dbReference type="Proteomes" id="UP000015241">
    <property type="component" value="Unassembled WGS sequence"/>
</dbReference>
<reference evidence="1 2" key="1">
    <citation type="journal article" date="2012" name="Science">
        <title>The Paleozoic origin of enzymatic lignin decomposition reconstructed from 31 fungal genomes.</title>
        <authorList>
            <person name="Floudas D."/>
            <person name="Binder M."/>
            <person name="Riley R."/>
            <person name="Barry K."/>
            <person name="Blanchette R.A."/>
            <person name="Henrissat B."/>
            <person name="Martinez A.T."/>
            <person name="Otillar R."/>
            <person name="Spatafora J.W."/>
            <person name="Yadav J.S."/>
            <person name="Aerts A."/>
            <person name="Benoit I."/>
            <person name="Boyd A."/>
            <person name="Carlson A."/>
            <person name="Copeland A."/>
            <person name="Coutinho P.M."/>
            <person name="de Vries R.P."/>
            <person name="Ferreira P."/>
            <person name="Findley K."/>
            <person name="Foster B."/>
            <person name="Gaskell J."/>
            <person name="Glotzer D."/>
            <person name="Gorecki P."/>
            <person name="Heitman J."/>
            <person name="Hesse C."/>
            <person name="Hori C."/>
            <person name="Igarashi K."/>
            <person name="Jurgens J.A."/>
            <person name="Kallen N."/>
            <person name="Kersten P."/>
            <person name="Kohler A."/>
            <person name="Kuees U."/>
            <person name="Kumar T.K.A."/>
            <person name="Kuo A."/>
            <person name="LaButti K."/>
            <person name="Larrondo L.F."/>
            <person name="Lindquist E."/>
            <person name="Ling A."/>
            <person name="Lombard V."/>
            <person name="Lucas S."/>
            <person name="Lundell T."/>
            <person name="Martin R."/>
            <person name="McLaughlin D.J."/>
            <person name="Morgenstern I."/>
            <person name="Morin E."/>
            <person name="Murat C."/>
            <person name="Nagy L.G."/>
            <person name="Nolan M."/>
            <person name="Ohm R.A."/>
            <person name="Patyshakuliyeva A."/>
            <person name="Rokas A."/>
            <person name="Ruiz-Duenas F.J."/>
            <person name="Sabat G."/>
            <person name="Salamov A."/>
            <person name="Samejima M."/>
            <person name="Schmutz J."/>
            <person name="Slot J.C."/>
            <person name="St John F."/>
            <person name="Stenlid J."/>
            <person name="Sun H."/>
            <person name="Sun S."/>
            <person name="Syed K."/>
            <person name="Tsang A."/>
            <person name="Wiebenga A."/>
            <person name="Young D."/>
            <person name="Pisabarro A."/>
            <person name="Eastwood D.C."/>
            <person name="Martin F."/>
            <person name="Cullen D."/>
            <person name="Grigoriev I.V."/>
            <person name="Hibbett D.S."/>
        </authorList>
    </citation>
    <scope>NUCLEOTIDE SEQUENCE</scope>
    <source>
        <strain evidence="2">FP-58527</strain>
    </source>
</reference>
<evidence type="ECO:0000313" key="2">
    <source>
        <dbReference type="Proteomes" id="UP000015241"/>
    </source>
</evidence>
<dbReference type="EMBL" id="KE504182">
    <property type="protein sequence ID" value="EPS96897.1"/>
    <property type="molecule type" value="Genomic_DNA"/>
</dbReference>
<accession>S8DWA7</accession>
<dbReference type="InterPro" id="IPR032675">
    <property type="entry name" value="LRR_dom_sf"/>
</dbReference>
<gene>
    <name evidence="1" type="ORF">FOMPIDRAFT_1043049</name>
</gene>
<dbReference type="AlphaFoldDB" id="S8DWA7"/>
<dbReference type="HOGENOM" id="CLU_021164_5_0_1"/>
<organism evidence="1 2">
    <name type="scientific">Fomitopsis schrenkii</name>
    <name type="common">Brown rot fungus</name>
    <dbReference type="NCBI Taxonomy" id="2126942"/>
    <lineage>
        <taxon>Eukaryota</taxon>
        <taxon>Fungi</taxon>
        <taxon>Dikarya</taxon>
        <taxon>Basidiomycota</taxon>
        <taxon>Agaricomycotina</taxon>
        <taxon>Agaricomycetes</taxon>
        <taxon>Polyporales</taxon>
        <taxon>Fomitopsis</taxon>
    </lineage>
</organism>
<dbReference type="STRING" id="743788.S8DWA7"/>
<dbReference type="InParanoid" id="S8DWA7"/>
<evidence type="ECO:0000313" key="1">
    <source>
        <dbReference type="EMBL" id="EPS96897.1"/>
    </source>
</evidence>
<dbReference type="OrthoDB" id="2796185at2759"/>
<sequence length="557" mass="62504">MHRALCISEILREILLYASEQCISDANRSSRYVCPWHASGDELGYCLTSCLYDVEARKGRTTPRHRFLRAVALSCKTFSDVALDLLWRALDSPEPLRALKKYYIGQGINPDSLETYKRYRTYTNRIRGVYFGMDALVCSSERNNSTRNSKRTKQYFTLPRLRSIRIDVAPSNLQRHSGLLTNTLVDVSLTFVGDQRHWSKERASGYVNNYLRSLANQTSLQTLQLDWLPIVPDPTTLTFLARLSTLHVALVASVADSLPLLAALHASSIPHIRLYIEQAGCDLPTMEYFRTRLGGPIELYVRGGPSALCLDQLIGLFATREHETEQELHLTCELEYNDSCAFVGSGCLLSSAVVGSLISAMRCPRSTVALALRAFDIAEPLTDADDDAFSFSSIQPLLKIRQMVRFEVAANVPFSLSDTDIAVLARAWPELEALEVRLHHSTPQGCAPLPKRCPTLRSLVVLARHCPRLASLYIPFRAAIDGVPAEEWPKRGEAHETLKRLTVDGGEILCGESQKVGVALEELFPRATLDTQNVFDIATWDYIVEARMRHRLYNMAR</sequence>
<proteinExistence type="predicted"/>
<name>S8DWA7_FOMSC</name>
<protein>
    <submittedName>
        <fullName evidence="1">Uncharacterized protein</fullName>
    </submittedName>
</protein>
<keyword evidence="2" id="KW-1185">Reference proteome</keyword>
<dbReference type="Gene3D" id="3.80.10.10">
    <property type="entry name" value="Ribonuclease Inhibitor"/>
    <property type="match status" value="1"/>
</dbReference>